<organism evidence="5 6">
    <name type="scientific">Streptomyces narbonensis</name>
    <dbReference type="NCBI Taxonomy" id="67333"/>
    <lineage>
        <taxon>Bacteria</taxon>
        <taxon>Bacillati</taxon>
        <taxon>Actinomycetota</taxon>
        <taxon>Actinomycetes</taxon>
        <taxon>Kitasatosporales</taxon>
        <taxon>Streptomycetaceae</taxon>
        <taxon>Streptomyces</taxon>
    </lineage>
</organism>
<evidence type="ECO:0000256" key="4">
    <source>
        <dbReference type="SAM" id="MobiDB-lite"/>
    </source>
</evidence>
<evidence type="ECO:0000313" key="5">
    <source>
        <dbReference type="EMBL" id="MEU7072325.1"/>
    </source>
</evidence>
<dbReference type="PANTHER" id="PTHR10272">
    <property type="entry name" value="PLATELET-ACTIVATING FACTOR ACETYLHYDROLASE"/>
    <property type="match status" value="1"/>
</dbReference>
<keyword evidence="6" id="KW-1185">Reference proteome</keyword>
<dbReference type="Proteomes" id="UP001551329">
    <property type="component" value="Unassembled WGS sequence"/>
</dbReference>
<evidence type="ECO:0000313" key="6">
    <source>
        <dbReference type="Proteomes" id="UP001551329"/>
    </source>
</evidence>
<dbReference type="InterPro" id="IPR029058">
    <property type="entry name" value="AB_hydrolase_fold"/>
</dbReference>
<evidence type="ECO:0000256" key="1">
    <source>
        <dbReference type="ARBA" id="ARBA00022801"/>
    </source>
</evidence>
<protein>
    <submittedName>
        <fullName evidence="5">Alpha/beta hydrolase</fullName>
    </submittedName>
</protein>
<dbReference type="Pfam" id="PF03403">
    <property type="entry name" value="PAF-AH_p_II"/>
    <property type="match status" value="1"/>
</dbReference>
<dbReference type="Gene3D" id="3.40.50.1820">
    <property type="entry name" value="alpha/beta hydrolase"/>
    <property type="match status" value="1"/>
</dbReference>
<gene>
    <name evidence="5" type="ORF">AB0A88_19590</name>
</gene>
<evidence type="ECO:0000256" key="2">
    <source>
        <dbReference type="ARBA" id="ARBA00022963"/>
    </source>
</evidence>
<dbReference type="GO" id="GO:0016787">
    <property type="term" value="F:hydrolase activity"/>
    <property type="evidence" value="ECO:0007669"/>
    <property type="project" value="UniProtKB-KW"/>
</dbReference>
<proteinExistence type="predicted"/>
<keyword evidence="3" id="KW-0443">Lipid metabolism</keyword>
<dbReference type="EMBL" id="JBEZAE010000012">
    <property type="protein sequence ID" value="MEU7072325.1"/>
    <property type="molecule type" value="Genomic_DNA"/>
</dbReference>
<accession>A0ABV3CC42</accession>
<evidence type="ECO:0000256" key="3">
    <source>
        <dbReference type="ARBA" id="ARBA00023098"/>
    </source>
</evidence>
<sequence length="370" mass="39531">MAIPLPILPTPTGPHAVGTTSVYLEDVSRPDPWVADVPTRELMISIWYPAARSSGPRARYLTLAESAEILAGKEVAIPPHVLSSVRTNAFPDAPLGPGLRELPLIVLSPGFTRPRATLTSIGEDLASHGYVAVAIDHTYETAATAFPDGRVAAFALGHGFTRTPEFWRKVKTGRARDVSFVLDQLLGENPPWAGAPVLAPDRIGMAGHSAGGAATLAAMLGDERIRVGSNVDGSTDSLIPATGLNRPFLFLGRDGQYSPGDGPAADTWARDWPLLSGWKRWLVVAGATHPSFTDLGLLADQFGVPLGAATSGLRTMTITRTYLRAFFDQHLRDAQHTLFDQLNGDHPEVRSCLPPDQPVGDGPTLPRRAP</sequence>
<keyword evidence="1 5" id="KW-0378">Hydrolase</keyword>
<comment type="caution">
    <text evidence="5">The sequence shown here is derived from an EMBL/GenBank/DDBJ whole genome shotgun (WGS) entry which is preliminary data.</text>
</comment>
<dbReference type="RefSeq" id="WP_358477626.1">
    <property type="nucleotide sequence ID" value="NZ_JBEZAE010000012.1"/>
</dbReference>
<dbReference type="SUPFAM" id="SSF53474">
    <property type="entry name" value="alpha/beta-Hydrolases"/>
    <property type="match status" value="1"/>
</dbReference>
<keyword evidence="2" id="KW-0442">Lipid degradation</keyword>
<dbReference type="PANTHER" id="PTHR10272:SF0">
    <property type="entry name" value="PLATELET-ACTIVATING FACTOR ACETYLHYDROLASE"/>
    <property type="match status" value="1"/>
</dbReference>
<name>A0ABV3CC42_9ACTN</name>
<reference evidence="5 6" key="1">
    <citation type="submission" date="2024-06" db="EMBL/GenBank/DDBJ databases">
        <title>The Natural Products Discovery Center: Release of the First 8490 Sequenced Strains for Exploring Actinobacteria Biosynthetic Diversity.</title>
        <authorList>
            <person name="Kalkreuter E."/>
            <person name="Kautsar S.A."/>
            <person name="Yang D."/>
            <person name="Bader C.D."/>
            <person name="Teijaro C.N."/>
            <person name="Fluegel L."/>
            <person name="Davis C.M."/>
            <person name="Simpson J.R."/>
            <person name="Lauterbach L."/>
            <person name="Steele A.D."/>
            <person name="Gui C."/>
            <person name="Meng S."/>
            <person name="Li G."/>
            <person name="Viehrig K."/>
            <person name="Ye F."/>
            <person name="Su P."/>
            <person name="Kiefer A.F."/>
            <person name="Nichols A."/>
            <person name="Cepeda A.J."/>
            <person name="Yan W."/>
            <person name="Fan B."/>
            <person name="Jiang Y."/>
            <person name="Adhikari A."/>
            <person name="Zheng C.-J."/>
            <person name="Schuster L."/>
            <person name="Cowan T.M."/>
            <person name="Smanski M.J."/>
            <person name="Chevrette M.G."/>
            <person name="De Carvalho L.P.S."/>
            <person name="Shen B."/>
        </authorList>
    </citation>
    <scope>NUCLEOTIDE SEQUENCE [LARGE SCALE GENOMIC DNA]</scope>
    <source>
        <strain evidence="5 6">NPDC045974</strain>
    </source>
</reference>
<feature type="region of interest" description="Disordered" evidence="4">
    <location>
        <begin position="347"/>
        <end position="370"/>
    </location>
</feature>